<accession>A0ABD0Q2B8</accession>
<protein>
    <recommendedName>
        <fullName evidence="2">NIF3-like protein 1</fullName>
    </recommendedName>
</protein>
<dbReference type="Proteomes" id="UP001529510">
    <property type="component" value="Unassembled WGS sequence"/>
</dbReference>
<dbReference type="SUPFAM" id="SSF102705">
    <property type="entry name" value="NIF3 (NGG1p interacting factor 3)-like"/>
    <property type="match status" value="1"/>
</dbReference>
<evidence type="ECO:0000313" key="4">
    <source>
        <dbReference type="EMBL" id="KAL0180428.1"/>
    </source>
</evidence>
<feature type="binding site" evidence="3">
    <location>
        <position position="20"/>
    </location>
    <ligand>
        <name>a divalent metal cation</name>
        <dbReference type="ChEBI" id="CHEBI:60240"/>
        <label>1</label>
    </ligand>
</feature>
<evidence type="ECO:0000313" key="5">
    <source>
        <dbReference type="Proteomes" id="UP001529510"/>
    </source>
</evidence>
<dbReference type="InterPro" id="IPR036069">
    <property type="entry name" value="DUF34/NIF3_sf"/>
</dbReference>
<name>A0ABD0Q2B8_CIRMR</name>
<reference evidence="4 5" key="1">
    <citation type="submission" date="2024-05" db="EMBL/GenBank/DDBJ databases">
        <title>Genome sequencing and assembly of Indian major carp, Cirrhinus mrigala (Hamilton, 1822).</title>
        <authorList>
            <person name="Mohindra V."/>
            <person name="Chowdhury L.M."/>
            <person name="Lal K."/>
            <person name="Jena J.K."/>
        </authorList>
    </citation>
    <scope>NUCLEOTIDE SEQUENCE [LARGE SCALE GENOMIC DNA]</scope>
    <source>
        <strain evidence="4">CM1030</strain>
        <tissue evidence="4">Blood</tissue>
    </source>
</reference>
<feature type="binding site" evidence="3">
    <location>
        <position position="16"/>
    </location>
    <ligand>
        <name>a divalent metal cation</name>
        <dbReference type="ChEBI" id="CHEBI:60240"/>
        <label>1</label>
    </ligand>
</feature>
<keyword evidence="3" id="KW-0479">Metal-binding</keyword>
<comment type="similarity">
    <text evidence="1">Belongs to the GTP cyclohydrolase I type 2/NIF3 family.</text>
</comment>
<keyword evidence="5" id="KW-1185">Reference proteome</keyword>
<sequence length="54" mass="5957">VLDAVSAGTSVILSDHSNSERGFLTVFRQRLTARLDDTTTVAISRRDRDPLQVV</sequence>
<organism evidence="4 5">
    <name type="scientific">Cirrhinus mrigala</name>
    <name type="common">Mrigala</name>
    <dbReference type="NCBI Taxonomy" id="683832"/>
    <lineage>
        <taxon>Eukaryota</taxon>
        <taxon>Metazoa</taxon>
        <taxon>Chordata</taxon>
        <taxon>Craniata</taxon>
        <taxon>Vertebrata</taxon>
        <taxon>Euteleostomi</taxon>
        <taxon>Actinopterygii</taxon>
        <taxon>Neopterygii</taxon>
        <taxon>Teleostei</taxon>
        <taxon>Ostariophysi</taxon>
        <taxon>Cypriniformes</taxon>
        <taxon>Cyprinidae</taxon>
        <taxon>Labeoninae</taxon>
        <taxon>Labeonini</taxon>
        <taxon>Cirrhinus</taxon>
    </lineage>
</organism>
<evidence type="ECO:0000256" key="1">
    <source>
        <dbReference type="ARBA" id="ARBA00006964"/>
    </source>
</evidence>
<dbReference type="AlphaFoldDB" id="A0ABD0Q2B8"/>
<dbReference type="EMBL" id="JAMKFB020000012">
    <property type="protein sequence ID" value="KAL0180428.1"/>
    <property type="molecule type" value="Genomic_DNA"/>
</dbReference>
<dbReference type="InterPro" id="IPR002678">
    <property type="entry name" value="DUF34/NIF3"/>
</dbReference>
<comment type="caution">
    <text evidence="4">The sequence shown here is derived from an EMBL/GenBank/DDBJ whole genome shotgun (WGS) entry which is preliminary data.</text>
</comment>
<evidence type="ECO:0000256" key="3">
    <source>
        <dbReference type="PIRSR" id="PIRSR602678-1"/>
    </source>
</evidence>
<dbReference type="PANTHER" id="PTHR13799">
    <property type="entry name" value="NGG1 INTERACTING FACTOR 3"/>
    <property type="match status" value="1"/>
</dbReference>
<evidence type="ECO:0000256" key="2">
    <source>
        <dbReference type="ARBA" id="ARBA00019069"/>
    </source>
</evidence>
<dbReference type="PANTHER" id="PTHR13799:SF13">
    <property type="entry name" value="NIF3-LIKE PROTEIN 1"/>
    <property type="match status" value="1"/>
</dbReference>
<feature type="non-terminal residue" evidence="4">
    <location>
        <position position="1"/>
    </location>
</feature>
<gene>
    <name evidence="4" type="ORF">M9458_025870</name>
</gene>
<proteinExistence type="inferred from homology"/>